<dbReference type="Proteomes" id="UP000540685">
    <property type="component" value="Unassembled WGS sequence"/>
</dbReference>
<dbReference type="AlphaFoldDB" id="A0A7W9MHK7"/>
<protein>
    <submittedName>
        <fullName evidence="2">Uncharacterized protein</fullName>
    </submittedName>
</protein>
<accession>A0A7W9MHK7</accession>
<reference evidence="2 3" key="1">
    <citation type="submission" date="2020-08" db="EMBL/GenBank/DDBJ databases">
        <title>Sequencing the genomes of 1000 actinobacteria strains.</title>
        <authorList>
            <person name="Klenk H.-P."/>
        </authorList>
    </citation>
    <scope>NUCLEOTIDE SEQUENCE [LARGE SCALE GENOMIC DNA]</scope>
    <source>
        <strain evidence="2 3">DSM 46887</strain>
    </source>
</reference>
<sequence>MPTTAFTDDTVHARDDRMARLAAGVRRVVGRAFSIGGLLAAGWLLAVVFGLLSATPAAAETTAETGAAGSGPLGVAASGSAVRVDGFPTGSGGLSASDNAAAMAGRGVDGLTSQFTPGFPAPATDDHGSGANGFVPQTSGGSGLFGPGLGDIPRFVYDPRLMARRLPPALVLPPVVRTAADDPSFSPD</sequence>
<name>A0A7W9MHK7_9ACTN</name>
<keyword evidence="1" id="KW-0472">Membrane</keyword>
<keyword evidence="1" id="KW-1133">Transmembrane helix</keyword>
<dbReference type="EMBL" id="JACHMP010000001">
    <property type="protein sequence ID" value="MBB5820559.1"/>
    <property type="molecule type" value="Genomic_DNA"/>
</dbReference>
<keyword evidence="3" id="KW-1185">Reference proteome</keyword>
<comment type="caution">
    <text evidence="2">The sequence shown here is derived from an EMBL/GenBank/DDBJ whole genome shotgun (WGS) entry which is preliminary data.</text>
</comment>
<feature type="transmembrane region" description="Helical" evidence="1">
    <location>
        <begin position="28"/>
        <end position="52"/>
    </location>
</feature>
<dbReference type="RefSeq" id="WP_311734066.1">
    <property type="nucleotide sequence ID" value="NZ_JACHMP010000001.1"/>
</dbReference>
<evidence type="ECO:0000313" key="3">
    <source>
        <dbReference type="Proteomes" id="UP000540685"/>
    </source>
</evidence>
<proteinExistence type="predicted"/>
<organism evidence="2 3">
    <name type="scientific">Streptosporangium becharense</name>
    <dbReference type="NCBI Taxonomy" id="1816182"/>
    <lineage>
        <taxon>Bacteria</taxon>
        <taxon>Bacillati</taxon>
        <taxon>Actinomycetota</taxon>
        <taxon>Actinomycetes</taxon>
        <taxon>Streptosporangiales</taxon>
        <taxon>Streptosporangiaceae</taxon>
        <taxon>Streptosporangium</taxon>
    </lineage>
</organism>
<gene>
    <name evidence="2" type="ORF">F4562_003621</name>
</gene>
<evidence type="ECO:0000313" key="2">
    <source>
        <dbReference type="EMBL" id="MBB5820559.1"/>
    </source>
</evidence>
<evidence type="ECO:0000256" key="1">
    <source>
        <dbReference type="SAM" id="Phobius"/>
    </source>
</evidence>
<keyword evidence="1" id="KW-0812">Transmembrane</keyword>